<evidence type="ECO:0000256" key="3">
    <source>
        <dbReference type="ARBA" id="ARBA00022833"/>
    </source>
</evidence>
<evidence type="ECO:0000259" key="5">
    <source>
        <dbReference type="PROSITE" id="PS50013"/>
    </source>
</evidence>
<dbReference type="SMART" id="SM00249">
    <property type="entry name" value="PHD"/>
    <property type="match status" value="1"/>
</dbReference>
<name>A0A5N5QQ02_9AGAM</name>
<feature type="compositionally biased region" description="Basic residues" evidence="4">
    <location>
        <begin position="641"/>
        <end position="653"/>
    </location>
</feature>
<gene>
    <name evidence="6" type="ORF">CTheo_2946</name>
</gene>
<sequence>MPRIGVYNGFDPADVCSYCIEVLKVTAMGRSALRAMPLTHLKAYMNAYGLRAPPHAVEKEDYVRAVLDARERNGCLPRANEDYYRSHSIPRPSGERPRGFLARMAESVSEFIDSFPQPDSSHNSSPPPVPPRPTAPRPPPRNPSTRPPPAPPPRPQPTPNTSAPNVGQPPQFTPSNASSHGSNAPPPPSSQRPPPQVILMEELLSMETGAISALSVGTLKAILQHNHVRIPQDALEKRDIVEKVVALVEDARVQREQDARARAAEEEAELEAQRQAFQEIERRRNAAAQQPDTQAPEAQACEAGDQAHLPKATQPSTVKLERDGLCVICQDEDANIAIVDCGCLPRGEMSHFMPYGSIQPEYHPAQLVPPLPHHLQPPPVPLQPQLQLQPNTTQPSPQPNEQSINQSQAPVPPPLYPHPSPFEWVMSSITAILHSQHQNVLSKLNEVVSQQQALASKVTALQERSDALHQTISTIQADLGGVSTKVARLGADMSSRDGTLAERLNALDDAIEAYIADGKMSTALVSGDRPELQTPPASDSQSIEPGARPKEPSLQPRQHGTGGQEAVVPDRTRLSTRLAPERSSSMLSSLPQSSPLNATQDQRVTQASGPTPPSANLNGGNPHTHFGVHGDNKPSQAQLAKARRSARTPKKRKWPDGTDQPVSGKKTKGNTRADEKAPRKRNVLPRFDWSSVPIRDEELEQIIYCDKCDHSYHWGCVNIAKDDPALTADTWWCPPCAFESHDAPVNHRARAAPKDKCRPGCPIKDNSELFVISSIIGRFPHSADPSGNTMQYLIKWEDYPVQRATWTPENEIGQAAHALICTFEKTANNEELDVSDRSQLILLKEAKDAGWGYNSFPSW</sequence>
<organism evidence="6 7">
    <name type="scientific">Ceratobasidium theobromae</name>
    <dbReference type="NCBI Taxonomy" id="1582974"/>
    <lineage>
        <taxon>Eukaryota</taxon>
        <taxon>Fungi</taxon>
        <taxon>Dikarya</taxon>
        <taxon>Basidiomycota</taxon>
        <taxon>Agaricomycotina</taxon>
        <taxon>Agaricomycetes</taxon>
        <taxon>Cantharellales</taxon>
        <taxon>Ceratobasidiaceae</taxon>
        <taxon>Ceratobasidium</taxon>
    </lineage>
</organism>
<keyword evidence="2" id="KW-0863">Zinc-finger</keyword>
<dbReference type="PROSITE" id="PS50013">
    <property type="entry name" value="CHROMO_2"/>
    <property type="match status" value="1"/>
</dbReference>
<dbReference type="EMBL" id="SSOP01000033">
    <property type="protein sequence ID" value="KAB5593653.1"/>
    <property type="molecule type" value="Genomic_DNA"/>
</dbReference>
<evidence type="ECO:0000256" key="1">
    <source>
        <dbReference type="ARBA" id="ARBA00022723"/>
    </source>
</evidence>
<feature type="domain" description="Chromo" evidence="5">
    <location>
        <begin position="770"/>
        <end position="835"/>
    </location>
</feature>
<dbReference type="InterPro" id="IPR001965">
    <property type="entry name" value="Znf_PHD"/>
</dbReference>
<keyword evidence="3" id="KW-0862">Zinc</keyword>
<evidence type="ECO:0000256" key="2">
    <source>
        <dbReference type="ARBA" id="ARBA00022771"/>
    </source>
</evidence>
<dbReference type="InterPro" id="IPR000953">
    <property type="entry name" value="Chromo/chromo_shadow_dom"/>
</dbReference>
<feature type="compositionally biased region" description="Pro residues" evidence="4">
    <location>
        <begin position="184"/>
        <end position="195"/>
    </location>
</feature>
<dbReference type="GO" id="GO:0008270">
    <property type="term" value="F:zinc ion binding"/>
    <property type="evidence" value="ECO:0007669"/>
    <property type="project" value="UniProtKB-KW"/>
</dbReference>
<feature type="region of interest" description="Disordered" evidence="4">
    <location>
        <begin position="113"/>
        <end position="195"/>
    </location>
</feature>
<feature type="compositionally biased region" description="Pro residues" evidence="4">
    <location>
        <begin position="367"/>
        <end position="382"/>
    </location>
</feature>
<feature type="compositionally biased region" description="Low complexity" evidence="4">
    <location>
        <begin position="383"/>
        <end position="403"/>
    </location>
</feature>
<feature type="region of interest" description="Disordered" evidence="4">
    <location>
        <begin position="364"/>
        <end position="416"/>
    </location>
</feature>
<feature type="region of interest" description="Disordered" evidence="4">
    <location>
        <begin position="526"/>
        <end position="679"/>
    </location>
</feature>
<dbReference type="InterPro" id="IPR016197">
    <property type="entry name" value="Chromo-like_dom_sf"/>
</dbReference>
<feature type="compositionally biased region" description="Polar residues" evidence="4">
    <location>
        <begin position="597"/>
        <end position="621"/>
    </location>
</feature>
<dbReference type="Pfam" id="PF00628">
    <property type="entry name" value="PHD"/>
    <property type="match status" value="1"/>
</dbReference>
<dbReference type="Gene3D" id="2.40.50.40">
    <property type="match status" value="1"/>
</dbReference>
<accession>A0A5N5QQ02</accession>
<dbReference type="InterPro" id="IPR013083">
    <property type="entry name" value="Znf_RING/FYVE/PHD"/>
</dbReference>
<dbReference type="SUPFAM" id="SSF54160">
    <property type="entry name" value="Chromo domain-like"/>
    <property type="match status" value="1"/>
</dbReference>
<keyword evidence="7" id="KW-1185">Reference proteome</keyword>
<reference evidence="6 7" key="1">
    <citation type="journal article" date="2019" name="Fungal Biol. Biotechnol.">
        <title>Draft genome sequence of fastidious pathogen Ceratobasidium theobromae, which causes vascular-streak dieback in Theobroma cacao.</title>
        <authorList>
            <person name="Ali S.S."/>
            <person name="Asman A."/>
            <person name="Shao J."/>
            <person name="Firmansyah A.P."/>
            <person name="Susilo A.W."/>
            <person name="Rosmana A."/>
            <person name="McMahon P."/>
            <person name="Junaid M."/>
            <person name="Guest D."/>
            <person name="Kheng T.Y."/>
            <person name="Meinhardt L.W."/>
            <person name="Bailey B.A."/>
        </authorList>
    </citation>
    <scope>NUCLEOTIDE SEQUENCE [LARGE SCALE GENOMIC DNA]</scope>
    <source>
        <strain evidence="6 7">CT2</strain>
    </source>
</reference>
<evidence type="ECO:0000313" key="6">
    <source>
        <dbReference type="EMBL" id="KAB5593653.1"/>
    </source>
</evidence>
<dbReference type="Gene3D" id="3.30.40.10">
    <property type="entry name" value="Zinc/RING finger domain, C3HC4 (zinc finger)"/>
    <property type="match status" value="1"/>
</dbReference>
<evidence type="ECO:0000256" key="4">
    <source>
        <dbReference type="SAM" id="MobiDB-lite"/>
    </source>
</evidence>
<feature type="region of interest" description="Disordered" evidence="4">
    <location>
        <begin position="282"/>
        <end position="316"/>
    </location>
</feature>
<feature type="compositionally biased region" description="Pro residues" evidence="4">
    <location>
        <begin position="125"/>
        <end position="158"/>
    </location>
</feature>
<dbReference type="AlphaFoldDB" id="A0A5N5QQ02"/>
<keyword evidence="1" id="KW-0479">Metal-binding</keyword>
<protein>
    <submittedName>
        <fullName evidence="6">Pentatricopeptide repeat-containing protein</fullName>
    </submittedName>
</protein>
<dbReference type="OrthoDB" id="436852at2759"/>
<feature type="compositionally biased region" description="Polar residues" evidence="4">
    <location>
        <begin position="168"/>
        <end position="182"/>
    </location>
</feature>
<dbReference type="GO" id="GO:0006338">
    <property type="term" value="P:chromatin remodeling"/>
    <property type="evidence" value="ECO:0007669"/>
    <property type="project" value="UniProtKB-ARBA"/>
</dbReference>
<dbReference type="InterPro" id="IPR023780">
    <property type="entry name" value="Chromo_domain"/>
</dbReference>
<evidence type="ECO:0000313" key="7">
    <source>
        <dbReference type="Proteomes" id="UP000383932"/>
    </source>
</evidence>
<comment type="caution">
    <text evidence="6">The sequence shown here is derived from an EMBL/GenBank/DDBJ whole genome shotgun (WGS) entry which is preliminary data.</text>
</comment>
<dbReference type="Proteomes" id="UP000383932">
    <property type="component" value="Unassembled WGS sequence"/>
</dbReference>
<proteinExistence type="predicted"/>
<feature type="compositionally biased region" description="Low complexity" evidence="4">
    <location>
        <begin position="583"/>
        <end position="596"/>
    </location>
</feature>
<dbReference type="Pfam" id="PF00385">
    <property type="entry name" value="Chromo"/>
    <property type="match status" value="1"/>
</dbReference>
<dbReference type="InterPro" id="IPR019787">
    <property type="entry name" value="Znf_PHD-finger"/>
</dbReference>